<feature type="transmembrane region" description="Helical" evidence="6">
    <location>
        <begin position="163"/>
        <end position="185"/>
    </location>
</feature>
<dbReference type="CDD" id="cd17328">
    <property type="entry name" value="MFS_spinster_like"/>
    <property type="match status" value="1"/>
</dbReference>
<evidence type="ECO:0000313" key="9">
    <source>
        <dbReference type="Proteomes" id="UP000661077"/>
    </source>
</evidence>
<dbReference type="EMBL" id="JAEVLS010000004">
    <property type="protein sequence ID" value="MBM0106517.1"/>
    <property type="molecule type" value="Genomic_DNA"/>
</dbReference>
<keyword evidence="3 6" id="KW-0812">Transmembrane</keyword>
<evidence type="ECO:0000256" key="6">
    <source>
        <dbReference type="SAM" id="Phobius"/>
    </source>
</evidence>
<comment type="subcellular location">
    <subcellularLocation>
        <location evidence="1">Membrane</location>
        <topology evidence="1">Multi-pass membrane protein</topology>
    </subcellularLocation>
</comment>
<dbReference type="SUPFAM" id="SSF103473">
    <property type="entry name" value="MFS general substrate transporter"/>
    <property type="match status" value="1"/>
</dbReference>
<dbReference type="Proteomes" id="UP000661077">
    <property type="component" value="Unassembled WGS sequence"/>
</dbReference>
<protein>
    <submittedName>
        <fullName evidence="8">MFS transporter</fullName>
    </submittedName>
</protein>
<feature type="transmembrane region" description="Helical" evidence="6">
    <location>
        <begin position="295"/>
        <end position="314"/>
    </location>
</feature>
<feature type="transmembrane region" description="Helical" evidence="6">
    <location>
        <begin position="102"/>
        <end position="124"/>
    </location>
</feature>
<dbReference type="PANTHER" id="PTHR23505">
    <property type="entry name" value="SPINSTER"/>
    <property type="match status" value="1"/>
</dbReference>
<evidence type="ECO:0000256" key="1">
    <source>
        <dbReference type="ARBA" id="ARBA00004141"/>
    </source>
</evidence>
<evidence type="ECO:0000256" key="5">
    <source>
        <dbReference type="ARBA" id="ARBA00023136"/>
    </source>
</evidence>
<feature type="transmembrane region" description="Helical" evidence="6">
    <location>
        <begin position="320"/>
        <end position="341"/>
    </location>
</feature>
<feature type="transmembrane region" description="Helical" evidence="6">
    <location>
        <begin position="45"/>
        <end position="63"/>
    </location>
</feature>
<dbReference type="InterPro" id="IPR044770">
    <property type="entry name" value="MFS_spinster-like"/>
</dbReference>
<feature type="transmembrane region" description="Helical" evidence="6">
    <location>
        <begin position="222"/>
        <end position="242"/>
    </location>
</feature>
<comment type="caution">
    <text evidence="8">The sequence shown here is derived from an EMBL/GenBank/DDBJ whole genome shotgun (WGS) entry which is preliminary data.</text>
</comment>
<evidence type="ECO:0000313" key="8">
    <source>
        <dbReference type="EMBL" id="MBM0106517.1"/>
    </source>
</evidence>
<evidence type="ECO:0000259" key="7">
    <source>
        <dbReference type="PROSITE" id="PS50850"/>
    </source>
</evidence>
<feature type="transmembrane region" description="Helical" evidence="6">
    <location>
        <begin position="75"/>
        <end position="96"/>
    </location>
</feature>
<feature type="domain" description="Major facilitator superfamily (MFS) profile" evidence="7">
    <location>
        <begin position="10"/>
        <end position="448"/>
    </location>
</feature>
<evidence type="ECO:0000256" key="3">
    <source>
        <dbReference type="ARBA" id="ARBA00022692"/>
    </source>
</evidence>
<dbReference type="InterPro" id="IPR020846">
    <property type="entry name" value="MFS_dom"/>
</dbReference>
<dbReference type="InterPro" id="IPR011701">
    <property type="entry name" value="MFS"/>
</dbReference>
<dbReference type="PROSITE" id="PS50850">
    <property type="entry name" value="MFS"/>
    <property type="match status" value="1"/>
</dbReference>
<dbReference type="InterPro" id="IPR036259">
    <property type="entry name" value="MFS_trans_sf"/>
</dbReference>
<keyword evidence="4 6" id="KW-1133">Transmembrane helix</keyword>
<evidence type="ECO:0000256" key="4">
    <source>
        <dbReference type="ARBA" id="ARBA00022989"/>
    </source>
</evidence>
<dbReference type="RefSeq" id="WP_203168639.1">
    <property type="nucleotide sequence ID" value="NZ_JAEVLS010000004.1"/>
</dbReference>
<gene>
    <name evidence="8" type="ORF">JM946_17450</name>
</gene>
<feature type="transmembrane region" description="Helical" evidence="6">
    <location>
        <begin position="353"/>
        <end position="378"/>
    </location>
</feature>
<dbReference type="PANTHER" id="PTHR23505:SF79">
    <property type="entry name" value="PROTEIN SPINSTER"/>
    <property type="match status" value="1"/>
</dbReference>
<reference evidence="8 9" key="1">
    <citation type="journal article" date="2021" name="Int. J. Syst. Evol. Microbiol.">
        <title>Steroidobacter gossypii sp. nov., isolated from soil of cotton cropping field.</title>
        <authorList>
            <person name="Huang R."/>
            <person name="Yang S."/>
            <person name="Zhen C."/>
            <person name="Liu W."/>
        </authorList>
    </citation>
    <scope>NUCLEOTIDE SEQUENCE [LARGE SCALE GENOMIC DNA]</scope>
    <source>
        <strain evidence="8 9">S1-65</strain>
    </source>
</reference>
<keyword evidence="9" id="KW-1185">Reference proteome</keyword>
<name>A0ABS1WZZ6_9GAMM</name>
<organism evidence="8 9">
    <name type="scientific">Steroidobacter gossypii</name>
    <dbReference type="NCBI Taxonomy" id="2805490"/>
    <lineage>
        <taxon>Bacteria</taxon>
        <taxon>Pseudomonadati</taxon>
        <taxon>Pseudomonadota</taxon>
        <taxon>Gammaproteobacteria</taxon>
        <taxon>Steroidobacterales</taxon>
        <taxon>Steroidobacteraceae</taxon>
        <taxon>Steroidobacter</taxon>
    </lineage>
</organism>
<sequence>MSDKFYKKYLLVLLSLILAFNQVDRLALGLVLQDIKVDLALTDTQLGLLSGIAFALFYSIMGIPIARWADRGNRVTIVSLTTMLWSGAVALCGAAGNFFQLLLIRIGVAVGEAGCVPPAHSFIADYFTRAERPRAVALYMLGGPLSAVVGYFIAGWLNEFYGWRATFIVLGLPGVMLAVLARFTLREPRTSRRAHSPEVSTPERIQPAPTLRDVMFTLWTDATFRHLLFSFSVLYFFAYGMAKWQPAFFVRSFGLQTGELGTWFSIIYGISGLLGTYWGGELASRYASNKEHVQLKAMAVACCAFGALLAGAYLSSSRYAAFGLIGLATLGGTMINGPLFATIQTLVPQQMRAVSVALILLFANLIGMGLGPLAAGALSDALRPMFGEESLRYVLLLLCPGQLWVGWHLWRASLTVRQSLQASALTSQSWGKQGESSIMDKSWKKHAV</sequence>
<feature type="transmembrane region" description="Helical" evidence="6">
    <location>
        <begin position="136"/>
        <end position="157"/>
    </location>
</feature>
<evidence type="ECO:0000256" key="2">
    <source>
        <dbReference type="ARBA" id="ARBA00022448"/>
    </source>
</evidence>
<feature type="transmembrane region" description="Helical" evidence="6">
    <location>
        <begin position="390"/>
        <end position="410"/>
    </location>
</feature>
<feature type="transmembrane region" description="Helical" evidence="6">
    <location>
        <begin position="262"/>
        <end position="283"/>
    </location>
</feature>
<dbReference type="Pfam" id="PF07690">
    <property type="entry name" value="MFS_1"/>
    <property type="match status" value="1"/>
</dbReference>
<keyword evidence="5 6" id="KW-0472">Membrane</keyword>
<accession>A0ABS1WZZ6</accession>
<dbReference type="Gene3D" id="1.20.1250.20">
    <property type="entry name" value="MFS general substrate transporter like domains"/>
    <property type="match status" value="1"/>
</dbReference>
<proteinExistence type="predicted"/>
<keyword evidence="2" id="KW-0813">Transport</keyword>